<dbReference type="InterPro" id="IPR032675">
    <property type="entry name" value="LRR_dom_sf"/>
</dbReference>
<organism evidence="1 2">
    <name type="scientific">Paraflavitalea soli</name>
    <dbReference type="NCBI Taxonomy" id="2315862"/>
    <lineage>
        <taxon>Bacteria</taxon>
        <taxon>Pseudomonadati</taxon>
        <taxon>Bacteroidota</taxon>
        <taxon>Chitinophagia</taxon>
        <taxon>Chitinophagales</taxon>
        <taxon>Chitinophagaceae</taxon>
        <taxon>Paraflavitalea</taxon>
    </lineage>
</organism>
<proteinExistence type="predicted"/>
<dbReference type="SUPFAM" id="SSF52058">
    <property type="entry name" value="L domain-like"/>
    <property type="match status" value="1"/>
</dbReference>
<keyword evidence="2" id="KW-1185">Reference proteome</keyword>
<dbReference type="AlphaFoldDB" id="A0A3B7MNM9"/>
<protein>
    <submittedName>
        <fullName evidence="1">Leucine-rich repeat domain-containing protein</fullName>
    </submittedName>
</protein>
<evidence type="ECO:0000313" key="1">
    <source>
        <dbReference type="EMBL" id="AXY74650.1"/>
    </source>
</evidence>
<gene>
    <name evidence="1" type="ORF">D3H65_11955</name>
</gene>
<dbReference type="KEGG" id="pseg:D3H65_11955"/>
<accession>A0A3B7MNM9</accession>
<evidence type="ECO:0000313" key="2">
    <source>
        <dbReference type="Proteomes" id="UP000263900"/>
    </source>
</evidence>
<dbReference type="OrthoDB" id="1490745at2"/>
<sequence>MQREFEIFKTKDYLIILTILLLAPPFACRSQSKSAVPYETPIDKVWWEGLSNEWKAILLVNQQFQKQQVDFFALQENYINRMQAEGEADYSPINLSLHELNEKQRFSLGYPDFYARALRMKWMIPGDTIDLEALKDLDKIYMVNGPGDLTPLKKFTNLKILIINSCGIDVNSPVRTHNLDLGPLRYLSSLEMLQCSSPALISLEPIKRLTNLKQLDCGISGVTDLAPLKDLVKLERLSCRGNLKNEAVISKLTALKELYLNGCSKMPDISRLKKIEKLAVGESEMAIGRAGYRITNIDILRQLPALEFLDLELTSYKGSLDILNGLQKLKAITLPPVSTSTMLEFKKQHESCVIINAYKYER</sequence>
<dbReference type="EMBL" id="CP032157">
    <property type="protein sequence ID" value="AXY74650.1"/>
    <property type="molecule type" value="Genomic_DNA"/>
</dbReference>
<dbReference type="Proteomes" id="UP000263900">
    <property type="component" value="Chromosome"/>
</dbReference>
<reference evidence="1 2" key="1">
    <citation type="submission" date="2018-09" db="EMBL/GenBank/DDBJ databases">
        <title>Genome sequencing of strain 6GH32-13.</title>
        <authorList>
            <person name="Weon H.-Y."/>
            <person name="Heo J."/>
            <person name="Kwon S.-W."/>
        </authorList>
    </citation>
    <scope>NUCLEOTIDE SEQUENCE [LARGE SCALE GENOMIC DNA]</scope>
    <source>
        <strain evidence="1 2">5GH32-13</strain>
    </source>
</reference>
<dbReference type="Gene3D" id="3.80.10.10">
    <property type="entry name" value="Ribonuclease Inhibitor"/>
    <property type="match status" value="1"/>
</dbReference>
<name>A0A3B7MNM9_9BACT</name>